<name>A0A0B6ZRF1_9EUPU</name>
<evidence type="ECO:0000256" key="1">
    <source>
        <dbReference type="SAM" id="MobiDB-lite"/>
    </source>
</evidence>
<sequence length="70" mass="7765">MRQQHGTNTHPEAVPFRTENVINTPILGENAQPIDAVNSRHPPRTRIQRSPSFGKTRVGNATVLILNAKI</sequence>
<dbReference type="AlphaFoldDB" id="A0A0B6ZRF1"/>
<protein>
    <submittedName>
        <fullName evidence="2">Uncharacterized protein</fullName>
    </submittedName>
</protein>
<accession>A0A0B6ZRF1</accession>
<organism evidence="2">
    <name type="scientific">Arion vulgaris</name>
    <dbReference type="NCBI Taxonomy" id="1028688"/>
    <lineage>
        <taxon>Eukaryota</taxon>
        <taxon>Metazoa</taxon>
        <taxon>Spiralia</taxon>
        <taxon>Lophotrochozoa</taxon>
        <taxon>Mollusca</taxon>
        <taxon>Gastropoda</taxon>
        <taxon>Heterobranchia</taxon>
        <taxon>Euthyneura</taxon>
        <taxon>Panpulmonata</taxon>
        <taxon>Eupulmonata</taxon>
        <taxon>Stylommatophora</taxon>
        <taxon>Helicina</taxon>
        <taxon>Arionoidea</taxon>
        <taxon>Arionidae</taxon>
        <taxon>Arion</taxon>
    </lineage>
</organism>
<reference evidence="2" key="1">
    <citation type="submission" date="2014-12" db="EMBL/GenBank/DDBJ databases">
        <title>Insight into the proteome of Arion vulgaris.</title>
        <authorList>
            <person name="Aradska J."/>
            <person name="Bulat T."/>
            <person name="Smidak R."/>
            <person name="Sarate P."/>
            <person name="Gangsoo J."/>
            <person name="Sialana F."/>
            <person name="Bilban M."/>
            <person name="Lubec G."/>
        </authorList>
    </citation>
    <scope>NUCLEOTIDE SEQUENCE</scope>
    <source>
        <tissue evidence="2">Skin</tissue>
    </source>
</reference>
<gene>
    <name evidence="2" type="primary">ORF73630</name>
</gene>
<dbReference type="EMBL" id="HACG01023450">
    <property type="protein sequence ID" value="CEK70315.1"/>
    <property type="molecule type" value="Transcribed_RNA"/>
</dbReference>
<proteinExistence type="predicted"/>
<feature type="region of interest" description="Disordered" evidence="1">
    <location>
        <begin position="25"/>
        <end position="54"/>
    </location>
</feature>
<evidence type="ECO:0000313" key="2">
    <source>
        <dbReference type="EMBL" id="CEK70315.1"/>
    </source>
</evidence>